<protein>
    <submittedName>
        <fullName evidence="4">Uncharacterized protein</fullName>
    </submittedName>
</protein>
<name>A0A6H1DB47_PARDI</name>
<organism evidence="4 6">
    <name type="scientific">Parabacteroides distasonis</name>
    <dbReference type="NCBI Taxonomy" id="823"/>
    <lineage>
        <taxon>Bacteria</taxon>
        <taxon>Pseudomonadati</taxon>
        <taxon>Bacteroidota</taxon>
        <taxon>Bacteroidia</taxon>
        <taxon>Bacteroidales</taxon>
        <taxon>Tannerellaceae</taxon>
        <taxon>Parabacteroides</taxon>
    </lineage>
</organism>
<accession>A0A6H1DB47</accession>
<reference evidence="2" key="3">
    <citation type="submission" date="2023-01" db="EMBL/GenBank/DDBJ databases">
        <title>Human gut microbiome strain richness.</title>
        <authorList>
            <person name="Chen-Liaw A."/>
        </authorList>
    </citation>
    <scope>NUCLEOTIDE SEQUENCE</scope>
    <source>
        <strain evidence="3">D35st1_E5_D35t1_190705</strain>
        <strain evidence="2">RTP21484st1_E5_RTP21484_190118</strain>
    </source>
</reference>
<proteinExistence type="predicted"/>
<reference evidence="4 6" key="1">
    <citation type="submission" date="2020-04" db="EMBL/GenBank/DDBJ databases">
        <title>Complete Genomes and Methylome analysis of CBBP consortium that reverse antibiotic-induced susceptibility to vancomycin-resistant Enterococcus faecium infection.</title>
        <authorList>
            <person name="Fomenkov A."/>
            <person name="Zhang Z."/>
            <person name="Pamer E."/>
            <person name="Roberts R.J."/>
        </authorList>
    </citation>
    <scope>NUCLEOTIDE SEQUENCE [LARGE SCALE GENOMIC DNA]</scope>
    <source>
        <strain evidence="6">CBBP</strain>
        <strain evidence="4">CBBP-1</strain>
    </source>
</reference>
<dbReference type="GeneID" id="93525866"/>
<dbReference type="EMBL" id="JAQMPJ010000001">
    <property type="protein sequence ID" value="MDB9003809.1"/>
    <property type="molecule type" value="Genomic_DNA"/>
</dbReference>
<dbReference type="Proteomes" id="UP001210126">
    <property type="component" value="Unassembled WGS sequence"/>
</dbReference>
<evidence type="ECO:0000313" key="1">
    <source>
        <dbReference type="EMBL" id="MCB6518798.1"/>
    </source>
</evidence>
<evidence type="ECO:0000313" key="4">
    <source>
        <dbReference type="EMBL" id="QJE27843.1"/>
    </source>
</evidence>
<dbReference type="Proteomes" id="UP001221009">
    <property type="component" value="Chromosome"/>
</dbReference>
<dbReference type="EMBL" id="CP051672">
    <property type="protein sequence ID" value="QJE27843.1"/>
    <property type="molecule type" value="Genomic_DNA"/>
</dbReference>
<evidence type="ECO:0000313" key="3">
    <source>
        <dbReference type="EMBL" id="MDB9140709.1"/>
    </source>
</evidence>
<reference evidence="5" key="4">
    <citation type="submission" date="2023-03" db="EMBL/GenBank/DDBJ databases">
        <title>Parabacteroides distasonis, a bacteria resistant against UC.</title>
        <authorList>
            <person name="Dai W."/>
        </authorList>
    </citation>
    <scope>NUCLEOTIDE SEQUENCE</scope>
    <source>
        <strain evidence="5">F1-28</strain>
    </source>
</reference>
<sequence>MNKDNRICIYSLILVVNPINHGVVFTDHGVVYKDHAVVCRIEVDPI</sequence>
<dbReference type="AlphaFoldDB" id="A0A6H1DB47"/>
<dbReference type="Proteomes" id="UP001211522">
    <property type="component" value="Unassembled WGS sequence"/>
</dbReference>
<evidence type="ECO:0000313" key="2">
    <source>
        <dbReference type="EMBL" id="MDB9003809.1"/>
    </source>
</evidence>
<dbReference type="Proteomes" id="UP001198806">
    <property type="component" value="Unassembled WGS sequence"/>
</dbReference>
<evidence type="ECO:0000313" key="6">
    <source>
        <dbReference type="Proteomes" id="UP000501982"/>
    </source>
</evidence>
<dbReference type="RefSeq" id="WP_005857316.1">
    <property type="nucleotide sequence ID" value="NZ_AP019729.1"/>
</dbReference>
<dbReference type="EMBL" id="CP120353">
    <property type="protein sequence ID" value="WET65288.1"/>
    <property type="molecule type" value="Genomic_DNA"/>
</dbReference>
<gene>
    <name evidence="4" type="ORF">HHO38_05615</name>
    <name evidence="1" type="ORF">LI194_13430</name>
    <name evidence="5" type="ORF">P2T59_04705</name>
    <name evidence="2" type="ORF">PN599_02170</name>
    <name evidence="3" type="ORF">PN612_19650</name>
</gene>
<dbReference type="EMBL" id="JAQMPX010000143">
    <property type="protein sequence ID" value="MDB9140709.1"/>
    <property type="molecule type" value="Genomic_DNA"/>
</dbReference>
<dbReference type="EMBL" id="JAJCNI010000015">
    <property type="protein sequence ID" value="MCB6518798.1"/>
    <property type="molecule type" value="Genomic_DNA"/>
</dbReference>
<evidence type="ECO:0000313" key="5">
    <source>
        <dbReference type="EMBL" id="WET65288.1"/>
    </source>
</evidence>
<reference evidence="1" key="2">
    <citation type="submission" date="2021-10" db="EMBL/GenBank/DDBJ databases">
        <title>Collection of gut derived symbiotic bacterial strains cultured from healthy donors.</title>
        <authorList>
            <person name="Lin H."/>
            <person name="Littmann E."/>
            <person name="Kohout C."/>
            <person name="Pamer E.G."/>
        </authorList>
    </citation>
    <scope>NUCLEOTIDE SEQUENCE</scope>
    <source>
        <strain evidence="1">DFI.2.94</strain>
    </source>
</reference>
<dbReference type="Proteomes" id="UP000501982">
    <property type="component" value="Chromosome"/>
</dbReference>